<evidence type="ECO:0000313" key="2">
    <source>
        <dbReference type="EMBL" id="SBP48917.1"/>
    </source>
</evidence>
<feature type="non-terminal residue" evidence="2">
    <location>
        <position position="112"/>
    </location>
</feature>
<reference evidence="2" key="1">
    <citation type="submission" date="2016-05" db="EMBL/GenBank/DDBJ databases">
        <authorList>
            <person name="Lavstsen T."/>
            <person name="Jespersen J.S."/>
        </authorList>
    </citation>
    <scope>NUCLEOTIDE SEQUENCE</scope>
    <source>
        <tissue evidence="2">Brain</tissue>
    </source>
</reference>
<evidence type="ECO:0000256" key="1">
    <source>
        <dbReference type="SAM" id="MobiDB-lite"/>
    </source>
</evidence>
<dbReference type="AlphaFoldDB" id="A0A1A8A1A7"/>
<feature type="non-terminal residue" evidence="2">
    <location>
        <position position="1"/>
    </location>
</feature>
<protein>
    <submittedName>
        <fullName evidence="2">Uncharacterized protein</fullName>
    </submittedName>
</protein>
<reference evidence="2" key="2">
    <citation type="submission" date="2016-06" db="EMBL/GenBank/DDBJ databases">
        <title>The genome of a short-lived fish provides insights into sex chromosome evolution and the genetic control of aging.</title>
        <authorList>
            <person name="Reichwald K."/>
            <person name="Felder M."/>
            <person name="Petzold A."/>
            <person name="Koch P."/>
            <person name="Groth M."/>
            <person name="Platzer M."/>
        </authorList>
    </citation>
    <scope>NUCLEOTIDE SEQUENCE</scope>
    <source>
        <tissue evidence="2">Brain</tissue>
    </source>
</reference>
<feature type="region of interest" description="Disordered" evidence="1">
    <location>
        <begin position="26"/>
        <end position="51"/>
    </location>
</feature>
<proteinExistence type="predicted"/>
<organism evidence="2">
    <name type="scientific">Nothobranchius furzeri</name>
    <name type="common">Turquoise killifish</name>
    <dbReference type="NCBI Taxonomy" id="105023"/>
    <lineage>
        <taxon>Eukaryota</taxon>
        <taxon>Metazoa</taxon>
        <taxon>Chordata</taxon>
        <taxon>Craniata</taxon>
        <taxon>Vertebrata</taxon>
        <taxon>Euteleostomi</taxon>
        <taxon>Actinopterygii</taxon>
        <taxon>Neopterygii</taxon>
        <taxon>Teleostei</taxon>
        <taxon>Neoteleostei</taxon>
        <taxon>Acanthomorphata</taxon>
        <taxon>Ovalentaria</taxon>
        <taxon>Atherinomorphae</taxon>
        <taxon>Cyprinodontiformes</taxon>
        <taxon>Nothobranchiidae</taxon>
        <taxon>Nothobranchius</taxon>
    </lineage>
</organism>
<dbReference type="EMBL" id="HADY01010432">
    <property type="protein sequence ID" value="SBP48917.1"/>
    <property type="molecule type" value="Transcribed_RNA"/>
</dbReference>
<accession>A0A1A8A1A7</accession>
<sequence>GGGGGMMMSHIHSDYQKQHLPEFRLQERSHRDPQTDPVMSEGTEAGSLGQKVQDISVSIRRTGGPSCLHTTNLLKAKIREVKHGDAIAGELCISLKLIKPDFYVTAEVKLGH</sequence>
<gene>
    <name evidence="2" type="primary">Nfu_g_1_000597</name>
</gene>
<name>A0A1A8A1A7_NOTFU</name>